<dbReference type="InterPro" id="IPR052158">
    <property type="entry name" value="INH-QAR"/>
</dbReference>
<organism evidence="1 2">
    <name type="scientific">Pannonibacter tanglangensis</name>
    <dbReference type="NCBI Taxonomy" id="2750084"/>
    <lineage>
        <taxon>Bacteria</taxon>
        <taxon>Pseudomonadati</taxon>
        <taxon>Pseudomonadota</taxon>
        <taxon>Alphaproteobacteria</taxon>
        <taxon>Hyphomicrobiales</taxon>
        <taxon>Stappiaceae</taxon>
        <taxon>Pannonibacter</taxon>
    </lineage>
</organism>
<dbReference type="InterPro" id="IPR002818">
    <property type="entry name" value="DJ-1/PfpI"/>
</dbReference>
<reference evidence="1 2" key="1">
    <citation type="submission" date="2020-01" db="EMBL/GenBank/DDBJ databases">
        <authorList>
            <person name="Peng S.Y."/>
            <person name="Li J."/>
            <person name="Wang M."/>
            <person name="Wang L."/>
            <person name="Wang C.Q."/>
            <person name="Wang J.R."/>
        </authorList>
    </citation>
    <scope>NUCLEOTIDE SEQUENCE [LARGE SCALE GENOMIC DNA]</scope>
    <source>
        <strain evidence="1 2">XCT-53</strain>
    </source>
</reference>
<name>A0A7X5F2M1_9HYPH</name>
<dbReference type="InterPro" id="IPR009057">
    <property type="entry name" value="Homeodomain-like_sf"/>
</dbReference>
<dbReference type="PANTHER" id="PTHR43130">
    <property type="entry name" value="ARAC-FAMILY TRANSCRIPTIONAL REGULATOR"/>
    <property type="match status" value="1"/>
</dbReference>
<dbReference type="PROSITE" id="PS01124">
    <property type="entry name" value="HTH_ARAC_FAMILY_2"/>
    <property type="match status" value="1"/>
</dbReference>
<sequence length="347" mass="39194">MSSTRPHVTRTEADGQTIALVVLDRFSMIAFSSVVEPLRLANRLIGRDYYRWTTYSLDGGPVTASNGCEIKVEHGVRDLEDADITLLCTGIDVERLPLDKELGIRLRRLNARGRTFGAICTGAYLLARYQLLEGRRCTLHWENLRSFREEFPGVEVSSDIFSIDRNCITCAGGMASLDMMLRLIAIQHGAYLAHEVAEVALYQNMRSGESAQRHDIEARTGISNAKILEAIRIMDMHIEDPLSCQQLAMTVNLSPRQLERLFRRHFNCTPGQYYLKLRLETARDLLRRTSRPVLDVAIACGFASTSHFTKCYRERYSVTPTEERNSYQGGNREPRAGKSKSKSLVVA</sequence>
<evidence type="ECO:0000313" key="2">
    <source>
        <dbReference type="Proteomes" id="UP000586722"/>
    </source>
</evidence>
<dbReference type="SMART" id="SM00342">
    <property type="entry name" value="HTH_ARAC"/>
    <property type="match status" value="1"/>
</dbReference>
<dbReference type="PROSITE" id="PS00041">
    <property type="entry name" value="HTH_ARAC_FAMILY_1"/>
    <property type="match status" value="1"/>
</dbReference>
<dbReference type="SUPFAM" id="SSF52317">
    <property type="entry name" value="Class I glutamine amidotransferase-like"/>
    <property type="match status" value="1"/>
</dbReference>
<dbReference type="SUPFAM" id="SSF46689">
    <property type="entry name" value="Homeodomain-like"/>
    <property type="match status" value="2"/>
</dbReference>
<dbReference type="GO" id="GO:0043565">
    <property type="term" value="F:sequence-specific DNA binding"/>
    <property type="evidence" value="ECO:0007669"/>
    <property type="project" value="InterPro"/>
</dbReference>
<dbReference type="CDD" id="cd03136">
    <property type="entry name" value="GATase1_AraC_ArgR_like"/>
    <property type="match status" value="1"/>
</dbReference>
<evidence type="ECO:0000313" key="1">
    <source>
        <dbReference type="EMBL" id="NBN78334.1"/>
    </source>
</evidence>
<dbReference type="RefSeq" id="WP_161673832.1">
    <property type="nucleotide sequence ID" value="NZ_JAABLP010000001.1"/>
</dbReference>
<comment type="caution">
    <text evidence="1">The sequence shown here is derived from an EMBL/GenBank/DDBJ whole genome shotgun (WGS) entry which is preliminary data.</text>
</comment>
<dbReference type="Pfam" id="PF01965">
    <property type="entry name" value="DJ-1_PfpI"/>
    <property type="match status" value="1"/>
</dbReference>
<dbReference type="Pfam" id="PF12833">
    <property type="entry name" value="HTH_18"/>
    <property type="match status" value="1"/>
</dbReference>
<dbReference type="GO" id="GO:0003700">
    <property type="term" value="F:DNA-binding transcription factor activity"/>
    <property type="evidence" value="ECO:0007669"/>
    <property type="project" value="InterPro"/>
</dbReference>
<dbReference type="AlphaFoldDB" id="A0A7X5F2M1"/>
<dbReference type="Proteomes" id="UP000586722">
    <property type="component" value="Unassembled WGS sequence"/>
</dbReference>
<accession>A0A7X5F2M1</accession>
<dbReference type="InterPro" id="IPR018060">
    <property type="entry name" value="HTH_AraC"/>
</dbReference>
<dbReference type="InterPro" id="IPR018062">
    <property type="entry name" value="HTH_AraC-typ_CS"/>
</dbReference>
<keyword evidence="2" id="KW-1185">Reference proteome</keyword>
<dbReference type="InterPro" id="IPR029062">
    <property type="entry name" value="Class_I_gatase-like"/>
</dbReference>
<proteinExistence type="predicted"/>
<gene>
    <name evidence="1" type="ORF">GWI72_08655</name>
</gene>
<dbReference type="Gene3D" id="1.10.10.60">
    <property type="entry name" value="Homeodomain-like"/>
    <property type="match status" value="1"/>
</dbReference>
<dbReference type="Gene3D" id="3.40.50.880">
    <property type="match status" value="1"/>
</dbReference>
<dbReference type="EMBL" id="JAABLQ010000001">
    <property type="protein sequence ID" value="NBN78334.1"/>
    <property type="molecule type" value="Genomic_DNA"/>
</dbReference>
<dbReference type="PRINTS" id="PR00032">
    <property type="entry name" value="HTHARAC"/>
</dbReference>
<protein>
    <submittedName>
        <fullName evidence="1">Helix-turn-helix domain-containing protein</fullName>
    </submittedName>
</protein>
<dbReference type="PANTHER" id="PTHR43130:SF3">
    <property type="entry name" value="HTH-TYPE TRANSCRIPTIONAL REGULATOR RV1931C"/>
    <property type="match status" value="1"/>
</dbReference>
<dbReference type="InterPro" id="IPR020449">
    <property type="entry name" value="Tscrpt_reg_AraC-type_HTH"/>
</dbReference>